<dbReference type="InterPro" id="IPR007345">
    <property type="entry name" value="Polysacch_pyruvyl_Trfase"/>
</dbReference>
<evidence type="ECO:0000313" key="2">
    <source>
        <dbReference type="EMBL" id="TGB01701.1"/>
    </source>
</evidence>
<dbReference type="STRING" id="192814.GCA_900166575_03168"/>
<dbReference type="GO" id="GO:0016740">
    <property type="term" value="F:transferase activity"/>
    <property type="evidence" value="ECO:0007669"/>
    <property type="project" value="UniProtKB-KW"/>
</dbReference>
<dbReference type="EMBL" id="SRJC01000005">
    <property type="protein sequence ID" value="TGB01701.1"/>
    <property type="molecule type" value="Genomic_DNA"/>
</dbReference>
<keyword evidence="3" id="KW-1185">Reference proteome</keyword>
<dbReference type="PANTHER" id="PTHR36836:SF1">
    <property type="entry name" value="COLANIC ACID BIOSYNTHESIS PROTEIN WCAK"/>
    <property type="match status" value="1"/>
</dbReference>
<name>A0A4Z0GYJ8_9BACI</name>
<dbReference type="PANTHER" id="PTHR36836">
    <property type="entry name" value="COLANIC ACID BIOSYNTHESIS PROTEIN WCAK"/>
    <property type="match status" value="1"/>
</dbReference>
<accession>A0A4Z0GYJ8</accession>
<dbReference type="Pfam" id="PF04230">
    <property type="entry name" value="PS_pyruv_trans"/>
    <property type="match status" value="1"/>
</dbReference>
<keyword evidence="2" id="KW-0808">Transferase</keyword>
<dbReference type="RefSeq" id="WP_135328386.1">
    <property type="nucleotide sequence ID" value="NZ_SRJC01000005.1"/>
</dbReference>
<dbReference type="Proteomes" id="UP000297982">
    <property type="component" value="Unassembled WGS sequence"/>
</dbReference>
<dbReference type="InterPro" id="IPR019896">
    <property type="entry name" value="Polysacch_pyruvyl_Trfase_CsaB"/>
</dbReference>
<dbReference type="NCBIfam" id="TIGR03609">
    <property type="entry name" value="S_layer_CsaB"/>
    <property type="match status" value="1"/>
</dbReference>
<gene>
    <name evidence="2" type="primary">csaB</name>
    <name evidence="2" type="ORF">E4663_16230</name>
</gene>
<comment type="caution">
    <text evidence="2">The sequence shown here is derived from an EMBL/GenBank/DDBJ whole genome shotgun (WGS) entry which is preliminary data.</text>
</comment>
<feature type="domain" description="Polysaccharide pyruvyl transferase" evidence="1">
    <location>
        <begin position="13"/>
        <end position="281"/>
    </location>
</feature>
<organism evidence="2 3">
    <name type="scientific">Halobacillus salinus</name>
    <dbReference type="NCBI Taxonomy" id="192814"/>
    <lineage>
        <taxon>Bacteria</taxon>
        <taxon>Bacillati</taxon>
        <taxon>Bacillota</taxon>
        <taxon>Bacilli</taxon>
        <taxon>Bacillales</taxon>
        <taxon>Bacillaceae</taxon>
        <taxon>Halobacillus</taxon>
    </lineage>
</organism>
<sequence>MHLVLSGYYGFHNSGDEAILRSIIEQLRELHPTIRLTVLSADPVHTNKTYQVEAVDRWKPSLVLRTIRKADGLLSGGGSLLQDVTGLHSLLYYTSIIQVAKCFGKPVFVYAQGMGPFQRTISRKVVKFVLGRNVKLTVRDETSSNLLKEIGISSPIEVVPDPVVSWMPPYVPKKDNVITVSVRDWPDSHTSFQELARTLDMFVNDGYEIVFVPMHGKGDETCSTRIASMMRSESIILPSSLSTEDKQKAIGSSRLLIGMRLHALVFAAVSETPFVALSYDPKVDAFANACRQPTAGHINQKDWDHLSLRETVLRSMELKPDITHLQEQALDTAAMAIEYFQS</sequence>
<protein>
    <submittedName>
        <fullName evidence="2">Polysaccharide pyruvyl transferase CsaB</fullName>
    </submittedName>
</protein>
<dbReference type="AlphaFoldDB" id="A0A4Z0GYJ8"/>
<proteinExistence type="predicted"/>
<evidence type="ECO:0000313" key="3">
    <source>
        <dbReference type="Proteomes" id="UP000297982"/>
    </source>
</evidence>
<reference evidence="2 3" key="1">
    <citation type="journal article" date="2003" name="Int. J. Syst. Evol. Microbiol.">
        <title>Halobacillus salinus sp. nov., isolated from a salt lake on the coast of the East Sea in Korea.</title>
        <authorList>
            <person name="Yoon J.H."/>
            <person name="Kang K.H."/>
            <person name="Park Y.H."/>
        </authorList>
    </citation>
    <scope>NUCLEOTIDE SEQUENCE [LARGE SCALE GENOMIC DNA]</scope>
    <source>
        <strain evidence="2 3">HSL-3</strain>
    </source>
</reference>
<evidence type="ECO:0000259" key="1">
    <source>
        <dbReference type="Pfam" id="PF04230"/>
    </source>
</evidence>